<keyword evidence="2" id="KW-1185">Reference proteome</keyword>
<dbReference type="AlphaFoldDB" id="A0A0F7KRA6"/>
<sequence>MYFLAENGLTSAVMADQIDPKRTNPNIPHVVHHIELGYGAKQRFMRKTVGVAFELADETYLPEHVDAEALLVLAIEIAASLASVMEVVDELSSHQAETRVKGEAGQLSAAYVPRTPNLKGKVRQSLAALRDVEVAIKKTTAQFYPKDAAKDPWDKKLKPAMLEKYGNDEGFEEFVGCAWSVMECIADHRHAMIHQDGEKSVTIYDYELDASGAFVAPTIEIAHPRNPFPRHDIGQFLKTQLEHIAEVYEALLGYMCDLNVRSLNEAFESFVTALPDGEQRSGSHLVWSTKIVGAFPDKPANA</sequence>
<proteinExistence type="predicted"/>
<reference evidence="1" key="1">
    <citation type="submission" date="2015-05" db="EMBL/GenBank/DDBJ databases">
        <title>The complete genome of Altererythrobacter atlanticus strain 26DY36.</title>
        <authorList>
            <person name="Wu Y.-H."/>
            <person name="Cheng H."/>
            <person name="Wu X.-W."/>
        </authorList>
    </citation>
    <scope>NUCLEOTIDE SEQUENCE [LARGE SCALE GENOMIC DNA]</scope>
    <source>
        <strain evidence="1">26DY36</strain>
    </source>
</reference>
<dbReference type="EMBL" id="CP011452">
    <property type="protein sequence ID" value="AKH41646.1"/>
    <property type="molecule type" value="Genomic_DNA"/>
</dbReference>
<accession>A0A0F7KRA6</accession>
<dbReference type="Proteomes" id="UP000034392">
    <property type="component" value="Chromosome"/>
</dbReference>
<name>A0A0F7KRA6_9SPHN</name>
<dbReference type="KEGG" id="aay:WYH_00589"/>
<dbReference type="PATRIC" id="fig|1267766.3.peg.595"/>
<protein>
    <submittedName>
        <fullName evidence="1">Uncharacterized protein</fullName>
    </submittedName>
</protein>
<evidence type="ECO:0000313" key="1">
    <source>
        <dbReference type="EMBL" id="AKH41646.1"/>
    </source>
</evidence>
<gene>
    <name evidence="1" type="ORF">WYH_00589</name>
</gene>
<evidence type="ECO:0000313" key="2">
    <source>
        <dbReference type="Proteomes" id="UP000034392"/>
    </source>
</evidence>
<organism evidence="1 2">
    <name type="scientific">Croceibacterium atlanticum</name>
    <dbReference type="NCBI Taxonomy" id="1267766"/>
    <lineage>
        <taxon>Bacteria</taxon>
        <taxon>Pseudomonadati</taxon>
        <taxon>Pseudomonadota</taxon>
        <taxon>Alphaproteobacteria</taxon>
        <taxon>Sphingomonadales</taxon>
        <taxon>Erythrobacteraceae</taxon>
        <taxon>Croceibacterium</taxon>
    </lineage>
</organism>